<feature type="chain" id="PRO_5045371844" evidence="1">
    <location>
        <begin position="27"/>
        <end position="341"/>
    </location>
</feature>
<keyword evidence="1" id="KW-0732">Signal</keyword>
<dbReference type="Proteomes" id="UP001254257">
    <property type="component" value="Unassembled WGS sequence"/>
</dbReference>
<dbReference type="PANTHER" id="PTHR30024">
    <property type="entry name" value="ALIPHATIC SULFONATES-BINDING PROTEIN-RELATED"/>
    <property type="match status" value="1"/>
</dbReference>
<dbReference type="Pfam" id="PF13379">
    <property type="entry name" value="NMT1_2"/>
    <property type="match status" value="1"/>
</dbReference>
<accession>A0ABU3S2L5</accession>
<evidence type="ECO:0000313" key="2">
    <source>
        <dbReference type="EMBL" id="MDU0338580.1"/>
    </source>
</evidence>
<proteinExistence type="predicted"/>
<keyword evidence="3" id="KW-1185">Reference proteome</keyword>
<reference evidence="2 3" key="1">
    <citation type="submission" date="2023-09" db="EMBL/GenBank/DDBJ databases">
        <title>Whole genome shotgun sequencing (WGS) of Bosea sp. ZW T0_25, isolated from stored onions (Allium cepa).</title>
        <authorList>
            <person name="Stoll D.A."/>
            <person name="Huch M."/>
        </authorList>
    </citation>
    <scope>NUCLEOTIDE SEQUENCE [LARGE SCALE GENOMIC DNA]</scope>
    <source>
        <strain evidence="2 3">ZW T0_25</strain>
    </source>
</reference>
<sequence length="341" mass="35194">MDRRQFLLAGSSLLAAAPFAGARAQAAIPARIGYIPIIGTAPIFVANGEGWLKQAGIEPAFTVFESGPNMIQALASGTIDLYVAGVAPLAVARSRGVDIRVVASTATGENVFVAAPALAKFFTAGTAAAAAFKAHKAATGKVARLATQPAGSVPNTVLQYWLWEVAKADKGDVEIVPMGIDATQQAVLAGAVEGAIVREPALTIVQTRNPGIKLIAGGEELFPGQPGTVVAASGSFVTKNPDAVQKLVNGLVRAADLLGKSPDKAAPHVGAALGKGIVDPALIQKALVSPASKFEIDPRKIIEPARAMQAYQVKLGSLEKELPFDGLFETQFYERALKAAG</sequence>
<dbReference type="Gene3D" id="3.40.190.10">
    <property type="entry name" value="Periplasmic binding protein-like II"/>
    <property type="match status" value="2"/>
</dbReference>
<name>A0ABU3S2L5_9HYPH</name>
<feature type="signal peptide" evidence="1">
    <location>
        <begin position="1"/>
        <end position="26"/>
    </location>
</feature>
<dbReference type="PROSITE" id="PS51318">
    <property type="entry name" value="TAT"/>
    <property type="match status" value="1"/>
</dbReference>
<dbReference type="SUPFAM" id="SSF53850">
    <property type="entry name" value="Periplasmic binding protein-like II"/>
    <property type="match status" value="1"/>
</dbReference>
<comment type="caution">
    <text evidence="2">The sequence shown here is derived from an EMBL/GenBank/DDBJ whole genome shotgun (WGS) entry which is preliminary data.</text>
</comment>
<dbReference type="PANTHER" id="PTHR30024:SF42">
    <property type="entry name" value="ALIPHATIC SULFONATES-BINDING PROTEIN-RELATED"/>
    <property type="match status" value="1"/>
</dbReference>
<evidence type="ECO:0000256" key="1">
    <source>
        <dbReference type="SAM" id="SignalP"/>
    </source>
</evidence>
<dbReference type="EMBL" id="JAWDID010000002">
    <property type="protein sequence ID" value="MDU0338580.1"/>
    <property type="molecule type" value="Genomic_DNA"/>
</dbReference>
<gene>
    <name evidence="2" type="ORF">RKE40_01735</name>
</gene>
<protein>
    <submittedName>
        <fullName evidence="2">ABC transporter substrate-binding protein</fullName>
    </submittedName>
</protein>
<dbReference type="RefSeq" id="WP_316016527.1">
    <property type="nucleotide sequence ID" value="NZ_JAWDID010000002.1"/>
</dbReference>
<organism evidence="2 3">
    <name type="scientific">Bosea rubneri</name>
    <dbReference type="NCBI Taxonomy" id="3075434"/>
    <lineage>
        <taxon>Bacteria</taxon>
        <taxon>Pseudomonadati</taxon>
        <taxon>Pseudomonadota</taxon>
        <taxon>Alphaproteobacteria</taxon>
        <taxon>Hyphomicrobiales</taxon>
        <taxon>Boseaceae</taxon>
        <taxon>Bosea</taxon>
    </lineage>
</organism>
<dbReference type="InterPro" id="IPR006311">
    <property type="entry name" value="TAT_signal"/>
</dbReference>
<evidence type="ECO:0000313" key="3">
    <source>
        <dbReference type="Proteomes" id="UP001254257"/>
    </source>
</evidence>